<evidence type="ECO:0000313" key="8">
    <source>
        <dbReference type="Proteomes" id="UP001141552"/>
    </source>
</evidence>
<dbReference type="CDD" id="cd16495">
    <property type="entry name" value="RING_CH-C4HC3_MARCH"/>
    <property type="match status" value="1"/>
</dbReference>
<dbReference type="InterPro" id="IPR033275">
    <property type="entry name" value="MARCH-like"/>
</dbReference>
<feature type="domain" description="RING-type" evidence="5">
    <location>
        <begin position="70"/>
        <end position="116"/>
    </location>
</feature>
<dbReference type="EMBL" id="JAKUCV010005621">
    <property type="protein sequence ID" value="KAJ4830535.1"/>
    <property type="molecule type" value="Genomic_DNA"/>
</dbReference>
<dbReference type="GO" id="GO:0016020">
    <property type="term" value="C:membrane"/>
    <property type="evidence" value="ECO:0007669"/>
    <property type="project" value="TreeGrafter"/>
</dbReference>
<keyword evidence="2 4" id="KW-0863">Zinc-finger</keyword>
<dbReference type="InterPro" id="IPR011016">
    <property type="entry name" value="Znf_RING-CH"/>
</dbReference>
<reference evidence="7" key="1">
    <citation type="submission" date="2022-02" db="EMBL/GenBank/DDBJ databases">
        <authorList>
            <person name="Henning P.M."/>
            <person name="McCubbin A.G."/>
            <person name="Shore J.S."/>
        </authorList>
    </citation>
    <scope>NUCLEOTIDE SEQUENCE</scope>
    <source>
        <strain evidence="7">F60SS</strain>
        <tissue evidence="7">Leaves</tissue>
    </source>
</reference>
<dbReference type="SMART" id="SM00744">
    <property type="entry name" value="RINGv"/>
    <property type="match status" value="1"/>
</dbReference>
<evidence type="ECO:0008006" key="9">
    <source>
        <dbReference type="Google" id="ProtNLM"/>
    </source>
</evidence>
<dbReference type="InterPro" id="IPR001841">
    <property type="entry name" value="Znf_RING"/>
</dbReference>
<dbReference type="GO" id="GO:0016567">
    <property type="term" value="P:protein ubiquitination"/>
    <property type="evidence" value="ECO:0007669"/>
    <property type="project" value="TreeGrafter"/>
</dbReference>
<dbReference type="OrthoDB" id="264354at2759"/>
<dbReference type="PROSITE" id="PS50089">
    <property type="entry name" value="ZF_RING_2"/>
    <property type="match status" value="1"/>
</dbReference>
<dbReference type="Gene3D" id="3.30.40.10">
    <property type="entry name" value="Zinc/RING finger domain, C3HC4 (zinc finger)"/>
    <property type="match status" value="1"/>
</dbReference>
<dbReference type="Proteomes" id="UP001141552">
    <property type="component" value="Unassembled WGS sequence"/>
</dbReference>
<comment type="caution">
    <text evidence="7">The sequence shown here is derived from an EMBL/GenBank/DDBJ whole genome shotgun (WGS) entry which is preliminary data.</text>
</comment>
<protein>
    <recommendedName>
        <fullName evidence="9">RING-CH-type domain-containing protein</fullName>
    </recommendedName>
</protein>
<dbReference type="InterPro" id="IPR013083">
    <property type="entry name" value="Znf_RING/FYVE/PHD"/>
</dbReference>
<dbReference type="PANTHER" id="PTHR23012:SF176">
    <property type="entry name" value="OS01G0894600 PROTEIN"/>
    <property type="match status" value="1"/>
</dbReference>
<evidence type="ECO:0000313" key="7">
    <source>
        <dbReference type="EMBL" id="KAJ4830535.1"/>
    </source>
</evidence>
<dbReference type="GO" id="GO:0004842">
    <property type="term" value="F:ubiquitin-protein transferase activity"/>
    <property type="evidence" value="ECO:0007669"/>
    <property type="project" value="TreeGrafter"/>
</dbReference>
<dbReference type="GO" id="GO:0008270">
    <property type="term" value="F:zinc ion binding"/>
    <property type="evidence" value="ECO:0007669"/>
    <property type="project" value="UniProtKB-KW"/>
</dbReference>
<name>A0A9Q0J7J4_9ROSI</name>
<keyword evidence="3" id="KW-0862">Zinc</keyword>
<keyword evidence="1" id="KW-0479">Metal-binding</keyword>
<reference evidence="7" key="2">
    <citation type="journal article" date="2023" name="Plants (Basel)">
        <title>Annotation of the Turnera subulata (Passifloraceae) Draft Genome Reveals the S-Locus Evolved after the Divergence of Turneroideae from Passifloroideae in a Stepwise Manner.</title>
        <authorList>
            <person name="Henning P.M."/>
            <person name="Roalson E.H."/>
            <person name="Mir W."/>
            <person name="McCubbin A.G."/>
            <person name="Shore J.S."/>
        </authorList>
    </citation>
    <scope>NUCLEOTIDE SEQUENCE</scope>
    <source>
        <strain evidence="7">F60SS</strain>
    </source>
</reference>
<sequence length="276" mass="30696">MVDDFMVCVDRLISSSDCLVNGGGGKNVEAAAAAAAKSGLNENGDGPVKGFDDGGEGCSSVKEVEDMVECRICQEEDEEHEMEAPCACNGTLKFAHRKCIQRWCNKKGNTTCEICKKVFSPNYSVPPARANPDIMAIDIRQALGQQIDLRNPHLLALTAAEHRFLRSEYEDYASANTGSIVCFRSVVAQICAQVLLILLVRLALMITRDSGVEQEYPTFFNVKFRFRFFNLLGSFCHAISWLDQCTLFTSEGEDMADSVWIDSMSRISSKRWRFTL</sequence>
<dbReference type="PANTHER" id="PTHR23012">
    <property type="entry name" value="RING/FYVE/PHD ZINC FINGER DOMAIN-CONTAINING"/>
    <property type="match status" value="1"/>
</dbReference>
<evidence type="ECO:0000256" key="4">
    <source>
        <dbReference type="PROSITE-ProRule" id="PRU00175"/>
    </source>
</evidence>
<accession>A0A9Q0J7J4</accession>
<dbReference type="PROSITE" id="PS51292">
    <property type="entry name" value="ZF_RING_CH"/>
    <property type="match status" value="1"/>
</dbReference>
<evidence type="ECO:0000256" key="1">
    <source>
        <dbReference type="ARBA" id="ARBA00022723"/>
    </source>
</evidence>
<dbReference type="InterPro" id="IPR022143">
    <property type="entry name" value="DUF3675"/>
</dbReference>
<evidence type="ECO:0000256" key="2">
    <source>
        <dbReference type="ARBA" id="ARBA00022771"/>
    </source>
</evidence>
<feature type="domain" description="RING-CH-type" evidence="6">
    <location>
        <begin position="62"/>
        <end position="122"/>
    </location>
</feature>
<evidence type="ECO:0000256" key="3">
    <source>
        <dbReference type="ARBA" id="ARBA00022833"/>
    </source>
</evidence>
<dbReference type="Pfam" id="PF12428">
    <property type="entry name" value="DUF3675"/>
    <property type="match status" value="1"/>
</dbReference>
<proteinExistence type="predicted"/>
<organism evidence="7 8">
    <name type="scientific">Turnera subulata</name>
    <dbReference type="NCBI Taxonomy" id="218843"/>
    <lineage>
        <taxon>Eukaryota</taxon>
        <taxon>Viridiplantae</taxon>
        <taxon>Streptophyta</taxon>
        <taxon>Embryophyta</taxon>
        <taxon>Tracheophyta</taxon>
        <taxon>Spermatophyta</taxon>
        <taxon>Magnoliopsida</taxon>
        <taxon>eudicotyledons</taxon>
        <taxon>Gunneridae</taxon>
        <taxon>Pentapetalae</taxon>
        <taxon>rosids</taxon>
        <taxon>fabids</taxon>
        <taxon>Malpighiales</taxon>
        <taxon>Passifloraceae</taxon>
        <taxon>Turnera</taxon>
    </lineage>
</organism>
<evidence type="ECO:0000259" key="5">
    <source>
        <dbReference type="PROSITE" id="PS50089"/>
    </source>
</evidence>
<dbReference type="SUPFAM" id="SSF57850">
    <property type="entry name" value="RING/U-box"/>
    <property type="match status" value="1"/>
</dbReference>
<gene>
    <name evidence="7" type="ORF">Tsubulata_038423</name>
</gene>
<dbReference type="Pfam" id="PF12906">
    <property type="entry name" value="RINGv"/>
    <property type="match status" value="1"/>
</dbReference>
<keyword evidence="8" id="KW-1185">Reference proteome</keyword>
<evidence type="ECO:0000259" key="6">
    <source>
        <dbReference type="PROSITE" id="PS51292"/>
    </source>
</evidence>
<dbReference type="AlphaFoldDB" id="A0A9Q0J7J4"/>